<evidence type="ECO:0000259" key="2">
    <source>
        <dbReference type="Pfam" id="PF00144"/>
    </source>
</evidence>
<dbReference type="InterPro" id="IPR050491">
    <property type="entry name" value="AmpC-like"/>
</dbReference>
<dbReference type="InterPro" id="IPR001466">
    <property type="entry name" value="Beta-lactam-related"/>
</dbReference>
<dbReference type="InterPro" id="IPR012338">
    <property type="entry name" value="Beta-lactam/transpept-like"/>
</dbReference>
<feature type="chain" id="PRO_5007511940" evidence="1">
    <location>
        <begin position="24"/>
        <end position="517"/>
    </location>
</feature>
<proteinExistence type="predicted"/>
<dbReference type="OrthoDB" id="846150at2"/>
<keyword evidence="4" id="KW-1185">Reference proteome</keyword>
<sequence length="517" mass="56054" precursor="true">MRTVGRITLAALVGATVPANAFAQAQDRVGALAPAFGDVDRIFTDYARDGHVPGMAWGVIVDGRLVHTGTFGVQDTVTRAPVTPDSVFRIASMTKSFTAVAILSLRDAGKLSLDDAAETYVPELQGLTYPTSDSPRLTIRHLLSHATGFPEDNPWGDQQLALSDDQMSALMRQGIPFSNPPGLAYEYSNYGFAILGRIVSKVSGMPYRDYVRRRLLDPLGLPATTLDAPAVPASRLVHGYRWEDERWKEEAPLPDGAFGSMGGMLTSLQDLSRYVAWMMDAWPARDGLDTGPLRRASRREMQQVWRTSQALARKTPAGALQLLAGGYGYGLRVSQTCSIGHVVAHSGGLPGFGSQMRWLPEYGVGLVAMGSLTYTSWGARFDAALDALAKTGALVPRQPAPSPALIAMRADVTRLIQQWDEALADRIAANNLYLDSARDRRRRELEALREKHGSCRADGPFVAENALRGAWVMPCERGALRVDITLAPIVPPKVQHLAVRSLDTVTVPTPGPVSCIE</sequence>
<evidence type="ECO:0000313" key="4">
    <source>
        <dbReference type="Proteomes" id="UP000076079"/>
    </source>
</evidence>
<dbReference type="RefSeq" id="WP_110173074.1">
    <property type="nucleotide sequence ID" value="NZ_CP015136.1"/>
</dbReference>
<dbReference type="KEGG" id="abac:LuPra_04784"/>
<feature type="domain" description="Beta-lactamase-related" evidence="2">
    <location>
        <begin position="39"/>
        <end position="389"/>
    </location>
</feature>
<dbReference type="Gene3D" id="3.40.710.10">
    <property type="entry name" value="DD-peptidase/beta-lactamase superfamily"/>
    <property type="match status" value="1"/>
</dbReference>
<reference evidence="4" key="2">
    <citation type="submission" date="2016-04" db="EMBL/GenBank/DDBJ databases">
        <title>First Complete Genome Sequence of a Subdivision 6 Acidobacterium.</title>
        <authorList>
            <person name="Huang S."/>
            <person name="Vieira S."/>
            <person name="Bunk B."/>
            <person name="Riedel T."/>
            <person name="Sproeer C."/>
            <person name="Overmann J."/>
        </authorList>
    </citation>
    <scope>NUCLEOTIDE SEQUENCE [LARGE SCALE GENOMIC DNA]</scope>
    <source>
        <strain evidence="4">DSM 100886 HEG_-6_39</strain>
    </source>
</reference>
<evidence type="ECO:0000256" key="1">
    <source>
        <dbReference type="SAM" id="SignalP"/>
    </source>
</evidence>
<organism evidence="3 4">
    <name type="scientific">Luteitalea pratensis</name>
    <dbReference type="NCBI Taxonomy" id="1855912"/>
    <lineage>
        <taxon>Bacteria</taxon>
        <taxon>Pseudomonadati</taxon>
        <taxon>Acidobacteriota</taxon>
        <taxon>Vicinamibacteria</taxon>
        <taxon>Vicinamibacterales</taxon>
        <taxon>Vicinamibacteraceae</taxon>
        <taxon>Luteitalea</taxon>
    </lineage>
</organism>
<feature type="signal peptide" evidence="1">
    <location>
        <begin position="1"/>
        <end position="23"/>
    </location>
</feature>
<dbReference type="SUPFAM" id="SSF56601">
    <property type="entry name" value="beta-lactamase/transpeptidase-like"/>
    <property type="match status" value="1"/>
</dbReference>
<evidence type="ECO:0000313" key="3">
    <source>
        <dbReference type="EMBL" id="AMY11533.1"/>
    </source>
</evidence>
<dbReference type="STRING" id="1855912.LuPra_04784"/>
<name>A0A143PTP2_LUTPR</name>
<dbReference type="EMBL" id="CP015136">
    <property type="protein sequence ID" value="AMY11533.1"/>
    <property type="molecule type" value="Genomic_DNA"/>
</dbReference>
<gene>
    <name evidence="3" type="primary">pbpE_4</name>
    <name evidence="3" type="ORF">LuPra_04784</name>
</gene>
<dbReference type="PANTHER" id="PTHR46825">
    <property type="entry name" value="D-ALANYL-D-ALANINE-CARBOXYPEPTIDASE/ENDOPEPTIDASE AMPH"/>
    <property type="match status" value="1"/>
</dbReference>
<dbReference type="Pfam" id="PF00144">
    <property type="entry name" value="Beta-lactamase"/>
    <property type="match status" value="1"/>
</dbReference>
<protein>
    <submittedName>
        <fullName evidence="3">Penicillin-binding protein E</fullName>
    </submittedName>
</protein>
<accession>A0A143PTP2</accession>
<keyword evidence="1" id="KW-0732">Signal</keyword>
<dbReference type="Proteomes" id="UP000076079">
    <property type="component" value="Chromosome"/>
</dbReference>
<dbReference type="PATRIC" id="fig|1813736.3.peg.5041"/>
<dbReference type="PANTHER" id="PTHR46825:SF9">
    <property type="entry name" value="BETA-LACTAMASE-RELATED DOMAIN-CONTAINING PROTEIN"/>
    <property type="match status" value="1"/>
</dbReference>
<reference evidence="3 4" key="1">
    <citation type="journal article" date="2016" name="Genome Announc.">
        <title>First Complete Genome Sequence of a Subdivision 6 Acidobacterium Strain.</title>
        <authorList>
            <person name="Huang S."/>
            <person name="Vieira S."/>
            <person name="Bunk B."/>
            <person name="Riedel T."/>
            <person name="Sproer C."/>
            <person name="Overmann J."/>
        </authorList>
    </citation>
    <scope>NUCLEOTIDE SEQUENCE [LARGE SCALE GENOMIC DNA]</scope>
    <source>
        <strain evidence="4">DSM 100886 HEG_-6_39</strain>
    </source>
</reference>
<dbReference type="AlphaFoldDB" id="A0A143PTP2"/>